<evidence type="ECO:0000313" key="9">
    <source>
        <dbReference type="EMBL" id="TWS17943.1"/>
    </source>
</evidence>
<evidence type="ECO:0000256" key="3">
    <source>
        <dbReference type="ARBA" id="ARBA00023125"/>
    </source>
</evidence>
<keyword evidence="10" id="KW-1185">Reference proteome</keyword>
<dbReference type="GO" id="GO:0045892">
    <property type="term" value="P:negative regulation of DNA-templated transcription"/>
    <property type="evidence" value="ECO:0007669"/>
    <property type="project" value="TreeGrafter"/>
</dbReference>
<dbReference type="SUPFAM" id="SSF55781">
    <property type="entry name" value="GAF domain-like"/>
    <property type="match status" value="1"/>
</dbReference>
<dbReference type="Pfam" id="PF01614">
    <property type="entry name" value="IclR_C"/>
    <property type="match status" value="1"/>
</dbReference>
<dbReference type="GO" id="GO:0003677">
    <property type="term" value="F:DNA binding"/>
    <property type="evidence" value="ECO:0007669"/>
    <property type="project" value="UniProtKB-KW"/>
</dbReference>
<dbReference type="InterPro" id="IPR005471">
    <property type="entry name" value="Tscrpt_reg_IclR_N"/>
</dbReference>
<dbReference type="PANTHER" id="PTHR30136">
    <property type="entry name" value="HELIX-TURN-HELIX TRANSCRIPTIONAL REGULATOR, ICLR FAMILY"/>
    <property type="match status" value="1"/>
</dbReference>
<dbReference type="Proteomes" id="UP000317291">
    <property type="component" value="Unassembled WGS sequence"/>
</dbReference>
<reference evidence="9 10" key="1">
    <citation type="submission" date="2019-06" db="EMBL/GenBank/DDBJ databases">
        <title>Tsukamurella conjunctivitidis sp. nov., Tsukamurella assacharolytica sp. nov. and Tsukamurella sputae sp. nov. isolated from patients with conjunctivitis, bacteraemia (lymphoma) and respiratory infection (sputum) in Hong Kong.</title>
        <authorList>
            <person name="Teng J.L.L."/>
            <person name="Lee H.H."/>
            <person name="Fong J.Y.H."/>
            <person name="Fok K.M.N."/>
            <person name="Lau S.K.P."/>
            <person name="Woo P.C.Y."/>
        </authorList>
    </citation>
    <scope>NUCLEOTIDE SEQUENCE [LARGE SCALE GENOMIC DNA]</scope>
    <source>
        <strain evidence="9 10">HKU71</strain>
    </source>
</reference>
<dbReference type="RefSeq" id="WP_146563728.1">
    <property type="nucleotide sequence ID" value="NZ_VIGW01000015.1"/>
</dbReference>
<dbReference type="GO" id="GO:0006071">
    <property type="term" value="P:glycerol metabolic process"/>
    <property type="evidence" value="ECO:0007669"/>
    <property type="project" value="UniProtKB-KW"/>
</dbReference>
<evidence type="ECO:0000256" key="4">
    <source>
        <dbReference type="ARBA" id="ARBA00023163"/>
    </source>
</evidence>
<dbReference type="InterPro" id="IPR036388">
    <property type="entry name" value="WH-like_DNA-bd_sf"/>
</dbReference>
<protein>
    <recommendedName>
        <fullName evidence="6">Glycerol operon regulatory protein</fullName>
    </recommendedName>
</protein>
<feature type="domain" description="IclR-ED" evidence="8">
    <location>
        <begin position="78"/>
        <end position="261"/>
    </location>
</feature>
<gene>
    <name evidence="9" type="ORF">FK529_17805</name>
</gene>
<dbReference type="InterPro" id="IPR050707">
    <property type="entry name" value="HTH_MetabolicPath_Reg"/>
</dbReference>
<organism evidence="9 10">
    <name type="scientific">Tsukamurella asaccharolytica</name>
    <dbReference type="NCBI Taxonomy" id="2592067"/>
    <lineage>
        <taxon>Bacteria</taxon>
        <taxon>Bacillati</taxon>
        <taxon>Actinomycetota</taxon>
        <taxon>Actinomycetes</taxon>
        <taxon>Mycobacteriales</taxon>
        <taxon>Tsukamurellaceae</taxon>
        <taxon>Tsukamurella</taxon>
    </lineage>
</organism>
<dbReference type="FunFam" id="1.10.10.10:FF:000056">
    <property type="entry name" value="IclR family transcriptional regulator"/>
    <property type="match status" value="1"/>
</dbReference>
<dbReference type="InterPro" id="IPR036390">
    <property type="entry name" value="WH_DNA-bd_sf"/>
</dbReference>
<dbReference type="PROSITE" id="PS51077">
    <property type="entry name" value="HTH_ICLR"/>
    <property type="match status" value="1"/>
</dbReference>
<comment type="function">
    <text evidence="5">May be an activator protein for the gylABX operon.</text>
</comment>
<dbReference type="OrthoDB" id="7274111at2"/>
<evidence type="ECO:0000259" key="8">
    <source>
        <dbReference type="PROSITE" id="PS51078"/>
    </source>
</evidence>
<dbReference type="Gene3D" id="3.30.450.40">
    <property type="match status" value="1"/>
</dbReference>
<sequence>MVTPDNDLDATPPKGVQAVDRAISVLELLARDGEAGVSEVAAEIGVHKSTAFRLLGALEVRELVEQNDSRGKYRLSHGLLRLASAVPARQDLTHQAQPICDALAAEVGETVNVAVARSGFSVNLVQAAGPSTVGTIDWLGSLTPLHATSSGKVLLAHLDPGEAEHLIDRVGLERFTERTITDPALLRSELATIAQDGYARTFEEFEEGLNSVAAPIRDYTGAVIAGISASGPVYRFSRERIDEVIPMVIAAAEQISHRMGYSRRSA</sequence>
<accession>A0A5C5R6J0</accession>
<dbReference type="AlphaFoldDB" id="A0A5C5R6J0"/>
<feature type="domain" description="HTH iclR-type" evidence="7">
    <location>
        <begin position="16"/>
        <end position="77"/>
    </location>
</feature>
<evidence type="ECO:0000313" key="10">
    <source>
        <dbReference type="Proteomes" id="UP000317291"/>
    </source>
</evidence>
<dbReference type="GO" id="GO:0003700">
    <property type="term" value="F:DNA-binding transcription factor activity"/>
    <property type="evidence" value="ECO:0007669"/>
    <property type="project" value="TreeGrafter"/>
</dbReference>
<dbReference type="PROSITE" id="PS51078">
    <property type="entry name" value="ICLR_ED"/>
    <property type="match status" value="1"/>
</dbReference>
<dbReference type="EMBL" id="VIGW01000015">
    <property type="protein sequence ID" value="TWS17943.1"/>
    <property type="molecule type" value="Genomic_DNA"/>
</dbReference>
<evidence type="ECO:0000256" key="5">
    <source>
        <dbReference type="ARBA" id="ARBA00058938"/>
    </source>
</evidence>
<evidence type="ECO:0000256" key="2">
    <source>
        <dbReference type="ARBA" id="ARBA00023015"/>
    </source>
</evidence>
<keyword evidence="4" id="KW-0804">Transcription</keyword>
<dbReference type="InterPro" id="IPR029016">
    <property type="entry name" value="GAF-like_dom_sf"/>
</dbReference>
<dbReference type="InterPro" id="IPR014757">
    <property type="entry name" value="Tscrpt_reg_IclR_C"/>
</dbReference>
<proteinExistence type="predicted"/>
<dbReference type="Pfam" id="PF09339">
    <property type="entry name" value="HTH_IclR"/>
    <property type="match status" value="1"/>
</dbReference>
<dbReference type="Gene3D" id="1.10.10.10">
    <property type="entry name" value="Winged helix-like DNA-binding domain superfamily/Winged helix DNA-binding domain"/>
    <property type="match status" value="1"/>
</dbReference>
<keyword evidence="3" id="KW-0238">DNA-binding</keyword>
<evidence type="ECO:0000256" key="1">
    <source>
        <dbReference type="ARBA" id="ARBA00022798"/>
    </source>
</evidence>
<keyword evidence="1" id="KW-0319">Glycerol metabolism</keyword>
<dbReference type="PANTHER" id="PTHR30136:SF24">
    <property type="entry name" value="HTH-TYPE TRANSCRIPTIONAL REPRESSOR ALLR"/>
    <property type="match status" value="1"/>
</dbReference>
<evidence type="ECO:0000259" key="7">
    <source>
        <dbReference type="PROSITE" id="PS51077"/>
    </source>
</evidence>
<comment type="caution">
    <text evidence="9">The sequence shown here is derived from an EMBL/GenBank/DDBJ whole genome shotgun (WGS) entry which is preliminary data.</text>
</comment>
<dbReference type="SMART" id="SM00346">
    <property type="entry name" value="HTH_ICLR"/>
    <property type="match status" value="1"/>
</dbReference>
<dbReference type="SUPFAM" id="SSF46785">
    <property type="entry name" value="Winged helix' DNA-binding domain"/>
    <property type="match status" value="1"/>
</dbReference>
<name>A0A5C5R6J0_9ACTN</name>
<evidence type="ECO:0000256" key="6">
    <source>
        <dbReference type="ARBA" id="ARBA00070406"/>
    </source>
</evidence>
<keyword evidence="2" id="KW-0805">Transcription regulation</keyword>